<dbReference type="InterPro" id="IPR009003">
    <property type="entry name" value="Peptidase_S1_PA"/>
</dbReference>
<feature type="chain" id="PRO_5036995704" description="Peptidase S1 domain-containing protein" evidence="5">
    <location>
        <begin position="25"/>
        <end position="347"/>
    </location>
</feature>
<comment type="similarity">
    <text evidence="1">Belongs to the peptidase S1 family.</text>
</comment>
<dbReference type="EMBL" id="BOMQ01000049">
    <property type="protein sequence ID" value="GIE50457.1"/>
    <property type="molecule type" value="Genomic_DNA"/>
</dbReference>
<comment type="caution">
    <text evidence="7">The sequence shown here is derived from an EMBL/GenBank/DDBJ whole genome shotgun (WGS) entry which is preliminary data.</text>
</comment>
<evidence type="ECO:0000313" key="8">
    <source>
        <dbReference type="Proteomes" id="UP000647172"/>
    </source>
</evidence>
<dbReference type="AlphaFoldDB" id="A0A919JJU8"/>
<dbReference type="Gene3D" id="2.40.10.10">
    <property type="entry name" value="Trypsin-like serine proteases"/>
    <property type="match status" value="1"/>
</dbReference>
<gene>
    <name evidence="7" type="ORF">Ani05nite_39910</name>
</gene>
<sequence>MLLVVLLPAVLAGLLAGPGAPARAAGPPPAIANGQDVPPGRYGFAVKLTMTGIPTPGGGRRDSSCTGALVAPRWVITAGHCFKTSQGAHVSRLVARLTTATAGRTDLTGTAGHRVEVVAVRQSPTTDVALAKLARPITDITPVRLSRTPPRIGAIVRLAGYGLTVDDDESSLATRLQTGQFKVVSLARGYVGMTGHAPRATTSPCAHDSGGPYFTQRGDEAAVLVSVVSHGPSCPHARVDLSGRIDTIAGWITGIVGRPAPSGSRSPAAARPSARPSGRPSGPAPSPPAAGGSALVSGDEGPGADPAVRTALAAIVIAGFGGVLALVLGNRRRRRSHPRSGVRRHRR</sequence>
<keyword evidence="5" id="KW-0732">Signal</keyword>
<keyword evidence="4" id="KW-0812">Transmembrane</keyword>
<evidence type="ECO:0000259" key="6">
    <source>
        <dbReference type="PROSITE" id="PS50240"/>
    </source>
</evidence>
<dbReference type="GO" id="GO:0006508">
    <property type="term" value="P:proteolysis"/>
    <property type="evidence" value="ECO:0007669"/>
    <property type="project" value="InterPro"/>
</dbReference>
<dbReference type="Pfam" id="PF00089">
    <property type="entry name" value="Trypsin"/>
    <property type="match status" value="1"/>
</dbReference>
<evidence type="ECO:0000256" key="1">
    <source>
        <dbReference type="ARBA" id="ARBA00007664"/>
    </source>
</evidence>
<accession>A0A919JJU8</accession>
<dbReference type="GO" id="GO:0004252">
    <property type="term" value="F:serine-type endopeptidase activity"/>
    <property type="evidence" value="ECO:0007669"/>
    <property type="project" value="InterPro"/>
</dbReference>
<dbReference type="InterPro" id="IPR001254">
    <property type="entry name" value="Trypsin_dom"/>
</dbReference>
<keyword evidence="2" id="KW-1015">Disulfide bond</keyword>
<keyword evidence="4" id="KW-1133">Transmembrane helix</keyword>
<dbReference type="InterPro" id="IPR001314">
    <property type="entry name" value="Peptidase_S1A"/>
</dbReference>
<dbReference type="PROSITE" id="PS00134">
    <property type="entry name" value="TRYPSIN_HIS"/>
    <property type="match status" value="1"/>
</dbReference>
<feature type="compositionally biased region" description="Low complexity" evidence="3">
    <location>
        <begin position="257"/>
        <end position="281"/>
    </location>
</feature>
<reference evidence="7" key="1">
    <citation type="submission" date="2021-01" db="EMBL/GenBank/DDBJ databases">
        <title>Whole genome shotgun sequence of Actinoplanes nipponensis NBRC 14063.</title>
        <authorList>
            <person name="Komaki H."/>
            <person name="Tamura T."/>
        </authorList>
    </citation>
    <scope>NUCLEOTIDE SEQUENCE</scope>
    <source>
        <strain evidence="7">NBRC 14063</strain>
    </source>
</reference>
<proteinExistence type="inferred from homology"/>
<feature type="signal peptide" evidence="5">
    <location>
        <begin position="1"/>
        <end position="24"/>
    </location>
</feature>
<dbReference type="InterPro" id="IPR050430">
    <property type="entry name" value="Peptidase_S1"/>
</dbReference>
<feature type="domain" description="Peptidase S1" evidence="6">
    <location>
        <begin position="31"/>
        <end position="257"/>
    </location>
</feature>
<dbReference type="InterPro" id="IPR018114">
    <property type="entry name" value="TRYPSIN_HIS"/>
</dbReference>
<evidence type="ECO:0000256" key="4">
    <source>
        <dbReference type="SAM" id="Phobius"/>
    </source>
</evidence>
<dbReference type="PANTHER" id="PTHR24276:SF98">
    <property type="entry name" value="FI18310P1-RELATED"/>
    <property type="match status" value="1"/>
</dbReference>
<evidence type="ECO:0000256" key="3">
    <source>
        <dbReference type="SAM" id="MobiDB-lite"/>
    </source>
</evidence>
<dbReference type="InterPro" id="IPR043504">
    <property type="entry name" value="Peptidase_S1_PA_chymotrypsin"/>
</dbReference>
<name>A0A919JJU8_9ACTN</name>
<evidence type="ECO:0000256" key="2">
    <source>
        <dbReference type="ARBA" id="ARBA00023157"/>
    </source>
</evidence>
<dbReference type="PANTHER" id="PTHR24276">
    <property type="entry name" value="POLYSERASE-RELATED"/>
    <property type="match status" value="1"/>
</dbReference>
<dbReference type="SMART" id="SM00020">
    <property type="entry name" value="Tryp_SPc"/>
    <property type="match status" value="1"/>
</dbReference>
<protein>
    <recommendedName>
        <fullName evidence="6">Peptidase S1 domain-containing protein</fullName>
    </recommendedName>
</protein>
<evidence type="ECO:0000256" key="5">
    <source>
        <dbReference type="SAM" id="SignalP"/>
    </source>
</evidence>
<dbReference type="PRINTS" id="PR00722">
    <property type="entry name" value="CHYMOTRYPSIN"/>
</dbReference>
<dbReference type="SUPFAM" id="SSF50494">
    <property type="entry name" value="Trypsin-like serine proteases"/>
    <property type="match status" value="1"/>
</dbReference>
<evidence type="ECO:0000313" key="7">
    <source>
        <dbReference type="EMBL" id="GIE50457.1"/>
    </source>
</evidence>
<keyword evidence="4" id="KW-0472">Membrane</keyword>
<organism evidence="7 8">
    <name type="scientific">Actinoplanes nipponensis</name>
    <dbReference type="NCBI Taxonomy" id="135950"/>
    <lineage>
        <taxon>Bacteria</taxon>
        <taxon>Bacillati</taxon>
        <taxon>Actinomycetota</taxon>
        <taxon>Actinomycetes</taxon>
        <taxon>Micromonosporales</taxon>
        <taxon>Micromonosporaceae</taxon>
        <taxon>Actinoplanes</taxon>
    </lineage>
</organism>
<dbReference type="Proteomes" id="UP000647172">
    <property type="component" value="Unassembled WGS sequence"/>
</dbReference>
<keyword evidence="8" id="KW-1185">Reference proteome</keyword>
<feature type="transmembrane region" description="Helical" evidence="4">
    <location>
        <begin position="311"/>
        <end position="329"/>
    </location>
</feature>
<feature type="region of interest" description="Disordered" evidence="3">
    <location>
        <begin position="256"/>
        <end position="304"/>
    </location>
</feature>
<dbReference type="PROSITE" id="PS50240">
    <property type="entry name" value="TRYPSIN_DOM"/>
    <property type="match status" value="1"/>
</dbReference>